<organism evidence="3 4">
    <name type="scientific">Microbacterium sufflavum</name>
    <dbReference type="NCBI Taxonomy" id="2851649"/>
    <lineage>
        <taxon>Bacteria</taxon>
        <taxon>Bacillati</taxon>
        <taxon>Actinomycetota</taxon>
        <taxon>Actinomycetes</taxon>
        <taxon>Micrococcales</taxon>
        <taxon>Microbacteriaceae</taxon>
        <taxon>Microbacterium</taxon>
    </lineage>
</organism>
<feature type="domain" description="Alpha/beta hydrolase fold-3" evidence="2">
    <location>
        <begin position="28"/>
        <end position="72"/>
    </location>
</feature>
<evidence type="ECO:0000313" key="3">
    <source>
        <dbReference type="EMBL" id="UPL12852.1"/>
    </source>
</evidence>
<dbReference type="Gene3D" id="3.40.50.1820">
    <property type="entry name" value="alpha/beta hydrolase"/>
    <property type="match status" value="1"/>
</dbReference>
<sequence length="277" mass="28745">MADRVLDGPHGALRVRLYTPASPTGAGLVWAHGGGFAGGDLDMPEADAVARAFAAHGIVVVSVDYRLAPMTPDWTSRLGSPERGGIHYPVPHDEMVAAFRWAVSSPIAARGWAIGGASAGGNLAAGAALRLTHDGGPVPGLAVLAYPTLQAVQDAPTRELRALLDAQPDADVFTPAFVRGMYENYLGGPLDGADVYAIPGTAAPAQLAAFPPTIMVNDETDELRMSGEAFARALSAAGVDVDVSTEPGTTHGHLNRPDAPAFAATVERFAERLRQLP</sequence>
<evidence type="ECO:0000313" key="4">
    <source>
        <dbReference type="Proteomes" id="UP000831467"/>
    </source>
</evidence>
<protein>
    <submittedName>
        <fullName evidence="3">Alpha/beta hydrolase</fullName>
    </submittedName>
</protein>
<feature type="domain" description="Alpha/beta hydrolase fold-3" evidence="2">
    <location>
        <begin position="87"/>
        <end position="253"/>
    </location>
</feature>
<keyword evidence="1 3" id="KW-0378">Hydrolase</keyword>
<keyword evidence="4" id="KW-1185">Reference proteome</keyword>
<accession>A0ABY4IL90</accession>
<dbReference type="Pfam" id="PF07859">
    <property type="entry name" value="Abhydrolase_3"/>
    <property type="match status" value="2"/>
</dbReference>
<dbReference type="SUPFAM" id="SSF53474">
    <property type="entry name" value="alpha/beta-Hydrolases"/>
    <property type="match status" value="1"/>
</dbReference>
<dbReference type="InterPro" id="IPR050300">
    <property type="entry name" value="GDXG_lipolytic_enzyme"/>
</dbReference>
<dbReference type="EMBL" id="CP078076">
    <property type="protein sequence ID" value="UPL12852.1"/>
    <property type="molecule type" value="Genomic_DNA"/>
</dbReference>
<proteinExistence type="predicted"/>
<dbReference type="PANTHER" id="PTHR48081">
    <property type="entry name" value="AB HYDROLASE SUPERFAMILY PROTEIN C4A8.06C"/>
    <property type="match status" value="1"/>
</dbReference>
<dbReference type="Proteomes" id="UP000831467">
    <property type="component" value="Chromosome"/>
</dbReference>
<dbReference type="GO" id="GO:0016787">
    <property type="term" value="F:hydrolase activity"/>
    <property type="evidence" value="ECO:0007669"/>
    <property type="project" value="UniProtKB-KW"/>
</dbReference>
<evidence type="ECO:0000259" key="2">
    <source>
        <dbReference type="Pfam" id="PF07859"/>
    </source>
</evidence>
<dbReference type="InterPro" id="IPR029058">
    <property type="entry name" value="AB_hydrolase_fold"/>
</dbReference>
<dbReference type="InterPro" id="IPR013094">
    <property type="entry name" value="AB_hydrolase_3"/>
</dbReference>
<gene>
    <name evidence="3" type="ORF">KV394_08330</name>
</gene>
<dbReference type="PANTHER" id="PTHR48081:SF8">
    <property type="entry name" value="ALPHA_BETA HYDROLASE FOLD-3 DOMAIN-CONTAINING PROTEIN-RELATED"/>
    <property type="match status" value="1"/>
</dbReference>
<evidence type="ECO:0000256" key="1">
    <source>
        <dbReference type="ARBA" id="ARBA00022801"/>
    </source>
</evidence>
<name>A0ABY4IL90_9MICO</name>
<reference evidence="3 4" key="1">
    <citation type="submission" date="2021-06" db="EMBL/GenBank/DDBJ databases">
        <title>Genome-based taxonomic framework of Microbacterium strains isolated from marine environment, the description of four new species and reclassification of four preexisting species.</title>
        <authorList>
            <person name="Lee S.D."/>
            <person name="Kim S.-M."/>
            <person name="Byeon Y.-S."/>
            <person name="Yang H.L."/>
            <person name="Kim I.S."/>
        </authorList>
    </citation>
    <scope>NUCLEOTIDE SEQUENCE [LARGE SCALE GENOMIC DNA]</scope>
    <source>
        <strain evidence="3 4">SSW1-51</strain>
    </source>
</reference>